<reference evidence="7" key="1">
    <citation type="submission" date="2019-05" db="EMBL/GenBank/DDBJ databases">
        <title>Annotation for the trematode Fasciolopsis buski.</title>
        <authorList>
            <person name="Choi Y.-J."/>
        </authorList>
    </citation>
    <scope>NUCLEOTIDE SEQUENCE</scope>
    <source>
        <strain evidence="7">HT</strain>
        <tissue evidence="7">Whole worm</tissue>
    </source>
</reference>
<dbReference type="SMART" id="SM00487">
    <property type="entry name" value="DEXDc"/>
    <property type="match status" value="1"/>
</dbReference>
<dbReference type="Gene3D" id="1.10.3380.10">
    <property type="entry name" value="Sec63 N-terminal domain-like domain"/>
    <property type="match status" value="2"/>
</dbReference>
<dbReference type="InterPro" id="IPR011545">
    <property type="entry name" value="DEAD/DEAH_box_helicase_dom"/>
</dbReference>
<dbReference type="FunFam" id="2.60.40.150:FF:000004">
    <property type="entry name" value="RNA helicase, activating signal cointegrator 1"/>
    <property type="match status" value="1"/>
</dbReference>
<gene>
    <name evidence="7" type="ORF">FBUS_06478</name>
</gene>
<protein>
    <submittedName>
        <fullName evidence="7">Activating signal cointegrator 1 complex subunit 3</fullName>
    </submittedName>
</protein>
<evidence type="ECO:0000259" key="6">
    <source>
        <dbReference type="PROSITE" id="PS51194"/>
    </source>
</evidence>
<evidence type="ECO:0000259" key="5">
    <source>
        <dbReference type="PROSITE" id="PS51192"/>
    </source>
</evidence>
<dbReference type="CDD" id="cd18795">
    <property type="entry name" value="SF2_C_Ski2"/>
    <property type="match status" value="1"/>
</dbReference>
<comment type="caution">
    <text evidence="7">The sequence shown here is derived from an EMBL/GenBank/DDBJ whole genome shotgun (WGS) entry which is preliminary data.</text>
</comment>
<proteinExistence type="predicted"/>
<dbReference type="PROSITE" id="PS51194">
    <property type="entry name" value="HELICASE_CTER"/>
    <property type="match status" value="1"/>
</dbReference>
<feature type="domain" description="Helicase ATP-binding" evidence="5">
    <location>
        <begin position="889"/>
        <end position="979"/>
    </location>
</feature>
<dbReference type="FunFam" id="3.40.50.300:FF:003287">
    <property type="entry name" value="U5 small nuclear ribonucleoprotein 200 kDa helicase"/>
    <property type="match status" value="1"/>
</dbReference>
<dbReference type="SUPFAM" id="SSF46785">
    <property type="entry name" value="Winged helix' DNA-binding domain"/>
    <property type="match status" value="2"/>
</dbReference>
<dbReference type="SMART" id="SM00973">
    <property type="entry name" value="Sec63"/>
    <property type="match status" value="2"/>
</dbReference>
<dbReference type="OrthoDB" id="5575at2759"/>
<dbReference type="Pfam" id="PF00271">
    <property type="entry name" value="Helicase_C"/>
    <property type="match status" value="1"/>
</dbReference>
<keyword evidence="8" id="KW-1185">Reference proteome</keyword>
<dbReference type="SUPFAM" id="SSF81296">
    <property type="entry name" value="E set domains"/>
    <property type="match status" value="2"/>
</dbReference>
<dbReference type="PANTHER" id="PTHR47961:SF4">
    <property type="entry name" value="ACTIVATING SIGNAL COINTEGRATOR 1 COMPLEX SUBUNIT 3"/>
    <property type="match status" value="1"/>
</dbReference>
<dbReference type="GO" id="GO:0005634">
    <property type="term" value="C:nucleus"/>
    <property type="evidence" value="ECO:0007669"/>
    <property type="project" value="TreeGrafter"/>
</dbReference>
<dbReference type="Gene3D" id="2.60.40.150">
    <property type="entry name" value="C2 domain"/>
    <property type="match status" value="2"/>
</dbReference>
<dbReference type="EMBL" id="LUCM01003524">
    <property type="protein sequence ID" value="KAA0195666.1"/>
    <property type="molecule type" value="Genomic_DNA"/>
</dbReference>
<dbReference type="InterPro" id="IPR036390">
    <property type="entry name" value="WH_DNA-bd_sf"/>
</dbReference>
<dbReference type="Pfam" id="PF23445">
    <property type="entry name" value="WHD_SNRNP200"/>
    <property type="match status" value="2"/>
</dbReference>
<dbReference type="Gene3D" id="1.10.10.10">
    <property type="entry name" value="Winged helix-like DNA-binding domain superfamily/Winged helix DNA-binding domain"/>
    <property type="match status" value="2"/>
</dbReference>
<dbReference type="InterPro" id="IPR050474">
    <property type="entry name" value="Hel308_SKI2-like"/>
</dbReference>
<evidence type="ECO:0000313" key="7">
    <source>
        <dbReference type="EMBL" id="KAA0195666.1"/>
    </source>
</evidence>
<evidence type="ECO:0000256" key="2">
    <source>
        <dbReference type="ARBA" id="ARBA00022801"/>
    </source>
</evidence>
<dbReference type="InterPro" id="IPR014756">
    <property type="entry name" value="Ig_E-set"/>
</dbReference>
<sequence>GPCNATVAVSEKPTEPTKPEPITAQIINNPALLAQARATQLKANARETALRLRKAMERGQSAGTREEEFVSSLPYVFDISAQARGCTVGQSDLRLPSGTQFEQCVNWDHVRFPIPDRPPTEISEMPLVKISSLDRIIYLAPMKALAAEMADTFSRRLSPLGLKVRECTGDMQLTKQEILETQMLVSTPEKWDVISRKGSGDATLVKLVKLLIIDEIHLLHEDRGAVIEVLVARTLRQVETSQTMIRLVGLSATLPNYIDVAQFLHVNLHRGLFYFDDRFRPVPLQMSFMGVRGASRRAQEQNMNEACYERVLDQVKNGEQVMVFVHARGDTVRTARWIRDQSRILGHTNYFQSAGDEETFKTLKKIFGRAGRPQFDRLGVATIITTKDMLDYYLRRITNQHPIESTLLKNLHDHLNAEIALGTVTSLDDAVTWLKDTYLFIRLTKNPLYYGIQGDFTERDPDLSDYLSRALKASATALDEAEMIRFEPTTGKMASTDRGRTASLYYIRYSTASMVKDTLEPTMMVDQLFSVLSDASEFGSMKVRDEEGTELNELKKSVCRLNIEKSGTVDTDVSAKVNALLQGYISRHQPSCHSLASDMNYIHQNAGRVVRYLFEISLRQGWAECASSALQLARMIEQRQWDGQTPLWQFCDSSNASLVERVDSLSLSVDRIRETEVNELLSNIFSSTSFTNYAAAHLLHSRSQFRAAEVSRMASHIPQIQISAETQPITRTILRVRLQLTPDFTWSDRFHGLQQNFWVWIEDPDQRLILHSEYWTLTKRVWKSKEPVDLSCTIPLFEPFPAYYLVRVSSDQWLGADSICSISFKRLILPPADPPHTAQAALYTMHVFGDLIHYSAFSFRHSSSNFSHFNSVVELTGDVTPDIWQLMHADLIVTTPEKWDGISRSWQQRVYVRHVALIIIDEIHLLGEERGPVLEILVSRANFIANQLGQSVRIVGLSTALSNAPDLASWLRVPTNMTSIAEIASASADKRVGQVGRGLFNFRPSVRPVPLEVHVQGYSGRHYCPRMATMNRPIFSAINSHSPTKPVLIFVSSRRQTRLTALDLVSFIAATGDSKRWLHMETEKMDSLISTVQDVNLRLTLSFGIGLHHAGLQQRDRSLVEELFVNQKIQVLIATSTLAWGVNFPAHLVIVKGTEYYDGETKRYVDYPITDVLQMMGRAGRPQFDNQGKAVIMVQDTKKAFYKRFLYEPFPVESCLLQVLPDHLNAEIVAGTITSMQEALDYLTWTFFFRRLMLNPSYYGLTDCNPSSVSTYLSQVVSGACNQLIASQCIQFATDRVDGLECTEMGRLASFYYLSHKTILLFIERLRSNATVHDLLAILAAMLDTCAQCGWLTSSINCVLLMQMITQGLWVEDAGSGLLQLPGLLPNQLMCISRADGSQIDSLPELIDYVSRDPDRLNVMLQSELRPRVFSGLKEAISRFPIVEMSLSLTGPDPVSCSTKPSDKQTTRLISLDDDGCSCGPKLAVFTNTDYVLRIQLTQLNPVKRAAGRANQLATCSNFVKAKTQEGWIVVLGKTDLNNPGGQLLALKRVHPRAVSYGGKKDSPICLAFRLDCPDSEAKTEQNVTLFLLSDSYLGLDQQIELCFEFVPLKNGAQEETDEEDL</sequence>
<keyword evidence="3" id="KW-0347">Helicase</keyword>
<evidence type="ECO:0000313" key="8">
    <source>
        <dbReference type="Proteomes" id="UP000728185"/>
    </source>
</evidence>
<dbReference type="InterPro" id="IPR057842">
    <property type="entry name" value="WH_MER3"/>
</dbReference>
<dbReference type="GO" id="GO:0016787">
    <property type="term" value="F:hydrolase activity"/>
    <property type="evidence" value="ECO:0007669"/>
    <property type="project" value="UniProtKB-KW"/>
</dbReference>
<dbReference type="InterPro" id="IPR001650">
    <property type="entry name" value="Helicase_C-like"/>
</dbReference>
<organism evidence="7 8">
    <name type="scientific">Fasciolopsis buskii</name>
    <dbReference type="NCBI Taxonomy" id="27845"/>
    <lineage>
        <taxon>Eukaryota</taxon>
        <taxon>Metazoa</taxon>
        <taxon>Spiralia</taxon>
        <taxon>Lophotrochozoa</taxon>
        <taxon>Platyhelminthes</taxon>
        <taxon>Trematoda</taxon>
        <taxon>Digenea</taxon>
        <taxon>Plagiorchiida</taxon>
        <taxon>Echinostomata</taxon>
        <taxon>Echinostomatoidea</taxon>
        <taxon>Fasciolidae</taxon>
        <taxon>Fasciolopsis</taxon>
    </lineage>
</organism>
<dbReference type="InterPro" id="IPR035892">
    <property type="entry name" value="C2_domain_sf"/>
</dbReference>
<feature type="non-terminal residue" evidence="7">
    <location>
        <position position="1"/>
    </location>
</feature>
<evidence type="ECO:0000256" key="1">
    <source>
        <dbReference type="ARBA" id="ARBA00022741"/>
    </source>
</evidence>
<dbReference type="Pfam" id="PF00270">
    <property type="entry name" value="DEAD"/>
    <property type="match status" value="2"/>
</dbReference>
<accession>A0A8E0S3M9</accession>
<dbReference type="GO" id="GO:0003676">
    <property type="term" value="F:nucleic acid binding"/>
    <property type="evidence" value="ECO:0007669"/>
    <property type="project" value="InterPro"/>
</dbReference>
<dbReference type="FunFam" id="3.40.50.300:FF:000231">
    <property type="entry name" value="Activating signal cointegrator 1 complex subunit 3"/>
    <property type="match status" value="1"/>
</dbReference>
<dbReference type="SMART" id="SM00490">
    <property type="entry name" value="HELICc"/>
    <property type="match status" value="1"/>
</dbReference>
<dbReference type="InterPro" id="IPR014001">
    <property type="entry name" value="Helicase_ATP-bd"/>
</dbReference>
<keyword evidence="2" id="KW-0378">Hydrolase</keyword>
<dbReference type="InterPro" id="IPR036388">
    <property type="entry name" value="WH-like_DNA-bd_sf"/>
</dbReference>
<keyword evidence="4" id="KW-0067">ATP-binding</keyword>
<name>A0A8E0S3M9_9TREM</name>
<evidence type="ECO:0000256" key="4">
    <source>
        <dbReference type="ARBA" id="ARBA00022840"/>
    </source>
</evidence>
<dbReference type="FunFam" id="1.10.10.10:FF:000012">
    <property type="entry name" value="U5 small nuclear ribonucleoprotein helicase"/>
    <property type="match status" value="2"/>
</dbReference>
<dbReference type="InterPro" id="IPR027417">
    <property type="entry name" value="P-loop_NTPase"/>
</dbReference>
<dbReference type="Gene3D" id="3.40.50.300">
    <property type="entry name" value="P-loop containing nucleotide triphosphate hydrolases"/>
    <property type="match status" value="4"/>
</dbReference>
<feature type="domain" description="Helicase ATP-binding" evidence="5">
    <location>
        <begin position="120"/>
        <end position="272"/>
    </location>
</feature>
<feature type="domain" description="Helicase C-terminal" evidence="6">
    <location>
        <begin position="1033"/>
        <end position="1228"/>
    </location>
</feature>
<dbReference type="PROSITE" id="PS51192">
    <property type="entry name" value="HELICASE_ATP_BIND_1"/>
    <property type="match status" value="2"/>
</dbReference>
<dbReference type="GO" id="GO:0004386">
    <property type="term" value="F:helicase activity"/>
    <property type="evidence" value="ECO:0007669"/>
    <property type="project" value="UniProtKB-KW"/>
</dbReference>
<dbReference type="Pfam" id="PF02889">
    <property type="entry name" value="Sec63"/>
    <property type="match status" value="2"/>
</dbReference>
<dbReference type="SUPFAM" id="SSF52540">
    <property type="entry name" value="P-loop containing nucleoside triphosphate hydrolases"/>
    <property type="match status" value="4"/>
</dbReference>
<dbReference type="SUPFAM" id="SSF158702">
    <property type="entry name" value="Sec63 N-terminal domain-like"/>
    <property type="match status" value="2"/>
</dbReference>
<dbReference type="InterPro" id="IPR004179">
    <property type="entry name" value="Sec63-dom"/>
</dbReference>
<dbReference type="PANTHER" id="PTHR47961">
    <property type="entry name" value="DNA POLYMERASE THETA, PUTATIVE (AFU_ORTHOLOGUE AFUA_1G05260)-RELATED"/>
    <property type="match status" value="1"/>
</dbReference>
<dbReference type="GO" id="GO:0005524">
    <property type="term" value="F:ATP binding"/>
    <property type="evidence" value="ECO:0007669"/>
    <property type="project" value="UniProtKB-KW"/>
</dbReference>
<keyword evidence="1" id="KW-0547">Nucleotide-binding</keyword>
<evidence type="ECO:0000256" key="3">
    <source>
        <dbReference type="ARBA" id="ARBA00022806"/>
    </source>
</evidence>
<dbReference type="Proteomes" id="UP000728185">
    <property type="component" value="Unassembled WGS sequence"/>
</dbReference>